<dbReference type="EMBL" id="CP069127">
    <property type="protein sequence ID" value="QRG70229.1"/>
    <property type="molecule type" value="Genomic_DNA"/>
</dbReference>
<dbReference type="PROSITE" id="PS00589">
    <property type="entry name" value="PTS_HPR_SER"/>
    <property type="match status" value="1"/>
</dbReference>
<evidence type="ECO:0000256" key="5">
    <source>
        <dbReference type="ARBA" id="ARBA00022597"/>
    </source>
</evidence>
<dbReference type="PANTHER" id="PTHR33705:SF2">
    <property type="entry name" value="PHOSPHOCARRIER PROTEIN NPR"/>
    <property type="match status" value="1"/>
</dbReference>
<keyword evidence="6" id="KW-0598">Phosphotransferase system</keyword>
<dbReference type="Pfam" id="PF00381">
    <property type="entry name" value="PTS-HPr"/>
    <property type="match status" value="1"/>
</dbReference>
<dbReference type="PRINTS" id="PR00107">
    <property type="entry name" value="PHOSPHOCPHPR"/>
</dbReference>
<dbReference type="CDD" id="cd00367">
    <property type="entry name" value="PTS-HPr_like"/>
    <property type="match status" value="1"/>
</dbReference>
<sequence>MEKQVTILNKNGLHARPASEFVKLASRFQSEIHILAGTKVANGKSIINVLSLAAAEGTVLTLKAVGPDETEAIERLSTLIERRFGEE</sequence>
<name>A0ABX7FWG9_BRECH</name>
<accession>A0ABX7FWG9</accession>
<dbReference type="PROSITE" id="PS51350">
    <property type="entry name" value="PTS_HPR_DOM"/>
    <property type="match status" value="1"/>
</dbReference>
<evidence type="ECO:0000256" key="3">
    <source>
        <dbReference type="ARBA" id="ARBA00020422"/>
    </source>
</evidence>
<dbReference type="InterPro" id="IPR050399">
    <property type="entry name" value="HPr"/>
</dbReference>
<dbReference type="NCBIfam" id="TIGR01003">
    <property type="entry name" value="PTS_HPr_family"/>
    <property type="match status" value="1"/>
</dbReference>
<organism evidence="8 9">
    <name type="scientific">Brevibacillus choshinensis</name>
    <dbReference type="NCBI Taxonomy" id="54911"/>
    <lineage>
        <taxon>Bacteria</taxon>
        <taxon>Bacillati</taxon>
        <taxon>Bacillota</taxon>
        <taxon>Bacilli</taxon>
        <taxon>Bacillales</taxon>
        <taxon>Paenibacillaceae</taxon>
        <taxon>Brevibacillus</taxon>
    </lineage>
</organism>
<evidence type="ECO:0000256" key="4">
    <source>
        <dbReference type="ARBA" id="ARBA00022490"/>
    </source>
</evidence>
<dbReference type="InterPro" id="IPR002114">
    <property type="entry name" value="PTS_HPr_Ser_P_site"/>
</dbReference>
<dbReference type="InterPro" id="IPR000032">
    <property type="entry name" value="HPr-like"/>
</dbReference>
<dbReference type="Proteomes" id="UP000596248">
    <property type="component" value="Chromosome"/>
</dbReference>
<evidence type="ECO:0000256" key="2">
    <source>
        <dbReference type="ARBA" id="ARBA00004496"/>
    </source>
</evidence>
<keyword evidence="9" id="KW-1185">Reference proteome</keyword>
<dbReference type="PANTHER" id="PTHR33705">
    <property type="entry name" value="PHOSPHOCARRIER PROTEIN HPR"/>
    <property type="match status" value="1"/>
</dbReference>
<reference evidence="8 9" key="1">
    <citation type="submission" date="2021-01" db="EMBL/GenBank/DDBJ databases">
        <title>Identification of strong promoters based on the transcriptome of Brevibacillus choshinensis.</title>
        <authorList>
            <person name="Yao D."/>
            <person name="Zhang K."/>
            <person name="Wu J."/>
        </authorList>
    </citation>
    <scope>NUCLEOTIDE SEQUENCE [LARGE SCALE GENOMIC DNA]</scope>
    <source>
        <strain evidence="8 9">HPD31-SP3</strain>
    </source>
</reference>
<comment type="subcellular location">
    <subcellularLocation>
        <location evidence="2">Cytoplasm</location>
    </subcellularLocation>
</comment>
<dbReference type="Gene3D" id="3.30.1340.10">
    <property type="entry name" value="HPr-like"/>
    <property type="match status" value="1"/>
</dbReference>
<evidence type="ECO:0000313" key="8">
    <source>
        <dbReference type="EMBL" id="QRG70229.1"/>
    </source>
</evidence>
<evidence type="ECO:0000259" key="7">
    <source>
        <dbReference type="PROSITE" id="PS51350"/>
    </source>
</evidence>
<feature type="domain" description="HPr" evidence="7">
    <location>
        <begin position="1"/>
        <end position="87"/>
    </location>
</feature>
<gene>
    <name evidence="8" type="ORF">JNE38_14580</name>
</gene>
<evidence type="ECO:0000256" key="1">
    <source>
        <dbReference type="ARBA" id="ARBA00003681"/>
    </source>
</evidence>
<protein>
    <recommendedName>
        <fullName evidence="3">Phosphocarrier protein HPr</fullName>
    </recommendedName>
</protein>
<evidence type="ECO:0000256" key="6">
    <source>
        <dbReference type="ARBA" id="ARBA00022683"/>
    </source>
</evidence>
<proteinExistence type="predicted"/>
<keyword evidence="5" id="KW-0762">Sugar transport</keyword>
<keyword evidence="4" id="KW-0963">Cytoplasm</keyword>
<dbReference type="InterPro" id="IPR035895">
    <property type="entry name" value="HPr-like_sf"/>
</dbReference>
<dbReference type="SUPFAM" id="SSF55594">
    <property type="entry name" value="HPr-like"/>
    <property type="match status" value="1"/>
</dbReference>
<dbReference type="PROSITE" id="PS00369">
    <property type="entry name" value="PTS_HPR_HIS"/>
    <property type="match status" value="1"/>
</dbReference>
<comment type="function">
    <text evidence="1">General (non sugar-specific) component of the phosphoenolpyruvate-dependent sugar phosphotransferase system (sugar PTS). This major carbohydrate active-transport system catalyzes the phosphorylation of incoming sugar substrates concomitantly with their translocation across the cell membrane. The phosphoryl group from phosphoenolpyruvate (PEP) is transferred to the phosphoryl carrier protein HPr by enzyme I. Phospho-HPr then transfers it to the PTS EIIA domain.</text>
</comment>
<evidence type="ECO:0000313" key="9">
    <source>
        <dbReference type="Proteomes" id="UP000596248"/>
    </source>
</evidence>
<dbReference type="RefSeq" id="WP_203357203.1">
    <property type="nucleotide sequence ID" value="NZ_CP069127.1"/>
</dbReference>
<dbReference type="InterPro" id="IPR001020">
    <property type="entry name" value="PTS_HPr_His_P_site"/>
</dbReference>
<keyword evidence="5" id="KW-0813">Transport</keyword>